<evidence type="ECO:0000313" key="4">
    <source>
        <dbReference type="Proteomes" id="UP000014074"/>
    </source>
</evidence>
<sequence length="594" mass="63677">MSQQPSIVPMFAFPTNSTNGIIETRPDTFIVIAENISQSGNPANGVQGTNQVWEVALTDTESPPAVIARKVADIPDAPRLNGAAAIPNTTAVLLGDSQLGVVFRLNTATGQYTKAFQLQEMAPVPNSNSSDDALGINGMKVPGDGFLYFSNAASRTMYRTAITPDGFPANSNGSNGTSSGFVETIARIPSVPWLDDFDVRSSDGSIFLTGSTGNVLLFIKRIGLTYEAPVVLAGAVGQLTLATCTAAVFGRLAGKTTPTLFITTGGAQATLAVDSVIESSILFNLSQPKSGLRKVVTMDDGNDLFMTNCPEIEHFTETLHTDSYPFISIASSDFSGKSVLITGASKGIGRVTALSFARAGCSKIAIAARSDLISLEDEIKSVAQACNIAIPEILCLKLDVKSESSVAAAADEVSRAFGCLDVLFNNAGVLEAMVPLEEGDPAEWWQTWEVNVKSIYLMSRAMMPLLLKSETKTMINNSSSGAHMLLFMSYQTAKTAVIRLTEFLAAHYGKDGFIAISVHPGTIRTNLENLVSSEYDYIFKDSGALPADTVVWLCKTRRGWLNGRFVSVNWDMSELEAKKDDVLSRDLFKFRLTV</sequence>
<proteinExistence type="inferred from homology"/>
<reference evidence="4" key="1">
    <citation type="journal article" date="2013" name="Genome Announc.">
        <title>Draft genome sequence of the ascomycete Phaeoacremonium aleophilum strain UCR-PA7, a causal agent of the esca disease complex in grapevines.</title>
        <authorList>
            <person name="Blanco-Ulate B."/>
            <person name="Rolshausen P."/>
            <person name="Cantu D."/>
        </authorList>
    </citation>
    <scope>NUCLEOTIDE SEQUENCE [LARGE SCALE GENOMIC DNA]</scope>
    <source>
        <strain evidence="4">UCR-PA7</strain>
    </source>
</reference>
<dbReference type="InterPro" id="IPR011042">
    <property type="entry name" value="6-blade_b-propeller_TolB-like"/>
</dbReference>
<dbReference type="InterPro" id="IPR036291">
    <property type="entry name" value="NAD(P)-bd_dom_sf"/>
</dbReference>
<dbReference type="RefSeq" id="XP_007914028.1">
    <property type="nucleotide sequence ID" value="XM_007915837.1"/>
</dbReference>
<dbReference type="GO" id="GO:0016616">
    <property type="term" value="F:oxidoreductase activity, acting on the CH-OH group of donors, NAD or NADP as acceptor"/>
    <property type="evidence" value="ECO:0007669"/>
    <property type="project" value="TreeGrafter"/>
</dbReference>
<dbReference type="EMBL" id="KB933036">
    <property type="protein sequence ID" value="EOO01303.1"/>
    <property type="molecule type" value="Genomic_DNA"/>
</dbReference>
<name>R8BPJ2_PHAM7</name>
<dbReference type="GeneID" id="19323595"/>
<dbReference type="SUPFAM" id="SSF63829">
    <property type="entry name" value="Calcium-dependent phosphotriesterase"/>
    <property type="match status" value="1"/>
</dbReference>
<evidence type="ECO:0000313" key="3">
    <source>
        <dbReference type="EMBL" id="EOO01303.1"/>
    </source>
</evidence>
<protein>
    <submittedName>
        <fullName evidence="3">Putative short chain dehydrogenase reductase protein</fullName>
    </submittedName>
</protein>
<comment type="similarity">
    <text evidence="1">Belongs to the short-chain dehydrogenases/reductases (SDR) family.</text>
</comment>
<dbReference type="Pfam" id="PF00106">
    <property type="entry name" value="adh_short"/>
    <property type="match status" value="1"/>
</dbReference>
<dbReference type="KEGG" id="tmn:UCRPA7_3264"/>
<dbReference type="PANTHER" id="PTHR42760">
    <property type="entry name" value="SHORT-CHAIN DEHYDROGENASES/REDUCTASES FAMILY MEMBER"/>
    <property type="match status" value="1"/>
</dbReference>
<dbReference type="CDD" id="cd05233">
    <property type="entry name" value="SDR_c"/>
    <property type="match status" value="1"/>
</dbReference>
<dbReference type="HOGENOM" id="CLU_459410_0_0_1"/>
<dbReference type="PRINTS" id="PR00081">
    <property type="entry name" value="GDHRDH"/>
</dbReference>
<accession>R8BPJ2</accession>
<dbReference type="PANTHER" id="PTHR42760:SF37">
    <property type="entry name" value="CLAVALDEHYDE DEHYDROGENASE"/>
    <property type="match status" value="1"/>
</dbReference>
<gene>
    <name evidence="3" type="ORF">UCRPA7_3264</name>
</gene>
<dbReference type="InterPro" id="IPR002347">
    <property type="entry name" value="SDR_fam"/>
</dbReference>
<evidence type="ECO:0000256" key="2">
    <source>
        <dbReference type="ARBA" id="ARBA00023002"/>
    </source>
</evidence>
<dbReference type="eggNOG" id="KOG0725">
    <property type="taxonomic scope" value="Eukaryota"/>
</dbReference>
<dbReference type="AlphaFoldDB" id="R8BPJ2"/>
<dbReference type="Proteomes" id="UP000014074">
    <property type="component" value="Unassembled WGS sequence"/>
</dbReference>
<evidence type="ECO:0000256" key="1">
    <source>
        <dbReference type="ARBA" id="ARBA00006484"/>
    </source>
</evidence>
<dbReference type="SUPFAM" id="SSF51735">
    <property type="entry name" value="NAD(P)-binding Rossmann-fold domains"/>
    <property type="match status" value="1"/>
</dbReference>
<dbReference type="Gene3D" id="3.40.50.720">
    <property type="entry name" value="NAD(P)-binding Rossmann-like Domain"/>
    <property type="match status" value="1"/>
</dbReference>
<dbReference type="OrthoDB" id="5233393at2759"/>
<dbReference type="Gene3D" id="2.120.10.30">
    <property type="entry name" value="TolB, C-terminal domain"/>
    <property type="match status" value="1"/>
</dbReference>
<organism evidence="3 4">
    <name type="scientific">Phaeoacremonium minimum (strain UCR-PA7)</name>
    <name type="common">Esca disease fungus</name>
    <name type="synonym">Togninia minima</name>
    <dbReference type="NCBI Taxonomy" id="1286976"/>
    <lineage>
        <taxon>Eukaryota</taxon>
        <taxon>Fungi</taxon>
        <taxon>Dikarya</taxon>
        <taxon>Ascomycota</taxon>
        <taxon>Pezizomycotina</taxon>
        <taxon>Sordariomycetes</taxon>
        <taxon>Sordariomycetidae</taxon>
        <taxon>Togniniales</taxon>
        <taxon>Togniniaceae</taxon>
        <taxon>Phaeoacremonium</taxon>
    </lineage>
</organism>
<keyword evidence="2" id="KW-0560">Oxidoreductase</keyword>
<keyword evidence="4" id="KW-1185">Reference proteome</keyword>